<dbReference type="EMBL" id="OU900097">
    <property type="protein sequence ID" value="CAG9861408.1"/>
    <property type="molecule type" value="Genomic_DNA"/>
</dbReference>
<comment type="subcellular location">
    <subcellularLocation>
        <location evidence="1">Membrane</location>
        <topology evidence="1">Multi-pass membrane protein</topology>
    </subcellularLocation>
</comment>
<feature type="transmembrane region" description="Helical" evidence="5">
    <location>
        <begin position="70"/>
        <end position="88"/>
    </location>
</feature>
<evidence type="ECO:0000313" key="7">
    <source>
        <dbReference type="EMBL" id="CAG9861408.1"/>
    </source>
</evidence>
<dbReference type="InterPro" id="IPR001902">
    <property type="entry name" value="SLC26A/SulP_fam"/>
</dbReference>
<dbReference type="CDD" id="cd07042">
    <property type="entry name" value="STAS_SulP_like_sulfate_transporter"/>
    <property type="match status" value="1"/>
</dbReference>
<keyword evidence="4 5" id="KW-0472">Membrane</keyword>
<reference evidence="7" key="1">
    <citation type="submission" date="2022-01" db="EMBL/GenBank/DDBJ databases">
        <authorList>
            <person name="King R."/>
        </authorList>
    </citation>
    <scope>NUCLEOTIDE SEQUENCE</scope>
</reference>
<evidence type="ECO:0000256" key="4">
    <source>
        <dbReference type="ARBA" id="ARBA00023136"/>
    </source>
</evidence>
<dbReference type="Pfam" id="PF01740">
    <property type="entry name" value="STAS"/>
    <property type="match status" value="1"/>
</dbReference>
<evidence type="ECO:0000256" key="3">
    <source>
        <dbReference type="ARBA" id="ARBA00022989"/>
    </source>
</evidence>
<dbReference type="PROSITE" id="PS50801">
    <property type="entry name" value="STAS"/>
    <property type="match status" value="1"/>
</dbReference>
<keyword evidence="3 5" id="KW-1133">Transmembrane helix</keyword>
<dbReference type="GO" id="GO:0055085">
    <property type="term" value="P:transmembrane transport"/>
    <property type="evidence" value="ECO:0007669"/>
    <property type="project" value="InterPro"/>
</dbReference>
<dbReference type="InterPro" id="IPR002645">
    <property type="entry name" value="STAS_dom"/>
</dbReference>
<protein>
    <recommendedName>
        <fullName evidence="6">STAS domain-containing protein</fullName>
    </recommendedName>
</protein>
<proteinExistence type="predicted"/>
<name>A0A9N9TTB5_PHYSR</name>
<accession>A0A9N9TTB5</accession>
<feature type="domain" description="STAS" evidence="6">
    <location>
        <begin position="185"/>
        <end position="319"/>
    </location>
</feature>
<dbReference type="Gene3D" id="3.30.750.24">
    <property type="entry name" value="STAS domain"/>
    <property type="match status" value="1"/>
</dbReference>
<keyword evidence="2 5" id="KW-0812">Transmembrane</keyword>
<dbReference type="OrthoDB" id="288203at2759"/>
<evidence type="ECO:0000256" key="5">
    <source>
        <dbReference type="SAM" id="Phobius"/>
    </source>
</evidence>
<gene>
    <name evidence="7" type="ORF">PHYEVI_LOCUS7748</name>
</gene>
<evidence type="ECO:0000313" key="8">
    <source>
        <dbReference type="Proteomes" id="UP001153712"/>
    </source>
</evidence>
<sequence length="327" mass="36631">MDSLAIVIVAYAVTISLALIFARKCFYEVDSNQELLALGLSNGFGSVTQCMPISASLSRTLLRYNAGGKTQLAAVVSSSLLLIVIVWIAPLFEALPRCILASIIVVALTEMLLKVRLVKKYWLLSRWEGIIWSVTFLVTFIFHISGGLIAGVLTSLLVMGLQCYTPNNAILGVIPSTDLYLDIDKYKTARELAGIKIFRSSGVLNFSVIQSYKKALFKKTGLDPHREFIRMVREHRDLQEDFLQLNFVVLDFSNITFIDRNAVEFLATLSRDYSRVNIELVIGGCSEPIYSTIARVYRVEKRENDLIIFPTLHDAVLYAETSSNKNK</sequence>
<evidence type="ECO:0000256" key="2">
    <source>
        <dbReference type="ARBA" id="ARBA00022692"/>
    </source>
</evidence>
<keyword evidence="8" id="KW-1185">Reference proteome</keyword>
<dbReference type="Pfam" id="PF00916">
    <property type="entry name" value="Sulfate_transp"/>
    <property type="match status" value="1"/>
</dbReference>
<dbReference type="InterPro" id="IPR011547">
    <property type="entry name" value="SLC26A/SulP_dom"/>
</dbReference>
<dbReference type="SUPFAM" id="SSF52091">
    <property type="entry name" value="SpoIIaa-like"/>
    <property type="match status" value="1"/>
</dbReference>
<feature type="transmembrane region" description="Helical" evidence="5">
    <location>
        <begin position="94"/>
        <end position="113"/>
    </location>
</feature>
<dbReference type="GO" id="GO:0016020">
    <property type="term" value="C:membrane"/>
    <property type="evidence" value="ECO:0007669"/>
    <property type="project" value="UniProtKB-SubCell"/>
</dbReference>
<dbReference type="AlphaFoldDB" id="A0A9N9TTB5"/>
<dbReference type="Proteomes" id="UP001153712">
    <property type="component" value="Chromosome 4"/>
</dbReference>
<evidence type="ECO:0000256" key="1">
    <source>
        <dbReference type="ARBA" id="ARBA00004141"/>
    </source>
</evidence>
<evidence type="ECO:0000259" key="6">
    <source>
        <dbReference type="PROSITE" id="PS50801"/>
    </source>
</evidence>
<feature type="transmembrane region" description="Helical" evidence="5">
    <location>
        <begin position="134"/>
        <end position="161"/>
    </location>
</feature>
<dbReference type="InterPro" id="IPR036513">
    <property type="entry name" value="STAS_dom_sf"/>
</dbReference>
<dbReference type="PANTHER" id="PTHR11814">
    <property type="entry name" value="SULFATE TRANSPORTER"/>
    <property type="match status" value="1"/>
</dbReference>
<organism evidence="7 8">
    <name type="scientific">Phyllotreta striolata</name>
    <name type="common">Striped flea beetle</name>
    <name type="synonym">Crioceris striolata</name>
    <dbReference type="NCBI Taxonomy" id="444603"/>
    <lineage>
        <taxon>Eukaryota</taxon>
        <taxon>Metazoa</taxon>
        <taxon>Ecdysozoa</taxon>
        <taxon>Arthropoda</taxon>
        <taxon>Hexapoda</taxon>
        <taxon>Insecta</taxon>
        <taxon>Pterygota</taxon>
        <taxon>Neoptera</taxon>
        <taxon>Endopterygota</taxon>
        <taxon>Coleoptera</taxon>
        <taxon>Polyphaga</taxon>
        <taxon>Cucujiformia</taxon>
        <taxon>Chrysomeloidea</taxon>
        <taxon>Chrysomelidae</taxon>
        <taxon>Galerucinae</taxon>
        <taxon>Alticini</taxon>
        <taxon>Phyllotreta</taxon>
    </lineage>
</organism>